<gene>
    <name evidence="4" type="ORF">NEMVEDRAFT_v1g224910</name>
</gene>
<reference evidence="4 5" key="1">
    <citation type="journal article" date="2007" name="Science">
        <title>Sea anemone genome reveals ancestral eumetazoan gene repertoire and genomic organization.</title>
        <authorList>
            <person name="Putnam N.H."/>
            <person name="Srivastava M."/>
            <person name="Hellsten U."/>
            <person name="Dirks B."/>
            <person name="Chapman J."/>
            <person name="Salamov A."/>
            <person name="Terry A."/>
            <person name="Shapiro H."/>
            <person name="Lindquist E."/>
            <person name="Kapitonov V.V."/>
            <person name="Jurka J."/>
            <person name="Genikhovich G."/>
            <person name="Grigoriev I.V."/>
            <person name="Lucas S.M."/>
            <person name="Steele R.E."/>
            <person name="Finnerty J.R."/>
            <person name="Technau U."/>
            <person name="Martindale M.Q."/>
            <person name="Rokhsar D.S."/>
        </authorList>
    </citation>
    <scope>NUCLEOTIDE SEQUENCE [LARGE SCALE GENOMIC DNA]</scope>
    <source>
        <strain evidence="5">CH2 X CH6</strain>
    </source>
</reference>
<evidence type="ECO:0008006" key="6">
    <source>
        <dbReference type="Google" id="ProtNLM"/>
    </source>
</evidence>
<organism evidence="4 5">
    <name type="scientific">Nematostella vectensis</name>
    <name type="common">Starlet sea anemone</name>
    <dbReference type="NCBI Taxonomy" id="45351"/>
    <lineage>
        <taxon>Eukaryota</taxon>
        <taxon>Metazoa</taxon>
        <taxon>Cnidaria</taxon>
        <taxon>Anthozoa</taxon>
        <taxon>Hexacorallia</taxon>
        <taxon>Actiniaria</taxon>
        <taxon>Edwardsiidae</taxon>
        <taxon>Nematostella</taxon>
    </lineage>
</organism>
<evidence type="ECO:0000313" key="5">
    <source>
        <dbReference type="Proteomes" id="UP000001593"/>
    </source>
</evidence>
<dbReference type="PROSITE" id="PS50056">
    <property type="entry name" value="TYR_PHOSPHATASE_2"/>
    <property type="match status" value="1"/>
</dbReference>
<dbReference type="Proteomes" id="UP000001593">
    <property type="component" value="Unassembled WGS sequence"/>
</dbReference>
<dbReference type="AlphaFoldDB" id="A7TBN0"/>
<name>A7TBN0_NEMVE</name>
<dbReference type="Gene3D" id="3.90.190.10">
    <property type="entry name" value="Protein tyrosine phosphatase superfamily"/>
    <property type="match status" value="1"/>
</dbReference>
<dbReference type="InterPro" id="IPR016130">
    <property type="entry name" value="Tyr_Pase_AS"/>
</dbReference>
<dbReference type="EMBL" id="DS475462">
    <property type="protein sequence ID" value="EDO26576.1"/>
    <property type="molecule type" value="Genomic_DNA"/>
</dbReference>
<feature type="region of interest" description="Disordered" evidence="1">
    <location>
        <begin position="183"/>
        <end position="207"/>
    </location>
</feature>
<dbReference type="PROSITE" id="PS00383">
    <property type="entry name" value="TYR_PHOSPHATASE_1"/>
    <property type="match status" value="1"/>
</dbReference>
<dbReference type="InterPro" id="IPR000242">
    <property type="entry name" value="PTP_cat"/>
</dbReference>
<dbReference type="Pfam" id="PF00102">
    <property type="entry name" value="Y_phosphatase"/>
    <property type="match status" value="1"/>
</dbReference>
<proteinExistence type="predicted"/>
<feature type="compositionally biased region" description="Polar residues" evidence="1">
    <location>
        <begin position="124"/>
        <end position="146"/>
    </location>
</feature>
<dbReference type="STRING" id="45351.A7TBN0"/>
<accession>A7TBN0</accession>
<dbReference type="eggNOG" id="KOG0789">
    <property type="taxonomic scope" value="Eukaryota"/>
</dbReference>
<dbReference type="InterPro" id="IPR050348">
    <property type="entry name" value="Protein-Tyr_Phosphatase"/>
</dbReference>
<dbReference type="InterPro" id="IPR029021">
    <property type="entry name" value="Prot-tyrosine_phosphatase-like"/>
</dbReference>
<feature type="region of interest" description="Disordered" evidence="1">
    <location>
        <begin position="1"/>
        <end position="164"/>
    </location>
</feature>
<dbReference type="PANTHER" id="PTHR19134:SF449">
    <property type="entry name" value="TYROSINE-PROTEIN PHOSPHATASE 1"/>
    <property type="match status" value="1"/>
</dbReference>
<evidence type="ECO:0000256" key="1">
    <source>
        <dbReference type="SAM" id="MobiDB-lite"/>
    </source>
</evidence>
<evidence type="ECO:0000259" key="2">
    <source>
        <dbReference type="PROSITE" id="PS50055"/>
    </source>
</evidence>
<evidence type="ECO:0000259" key="3">
    <source>
        <dbReference type="PROSITE" id="PS50056"/>
    </source>
</evidence>
<protein>
    <recommendedName>
        <fullName evidence="6">Protein-tyrosine-phosphatase</fullName>
    </recommendedName>
</protein>
<dbReference type="SUPFAM" id="SSF52799">
    <property type="entry name" value="(Phosphotyrosine protein) phosphatases II"/>
    <property type="match status" value="1"/>
</dbReference>
<dbReference type="GO" id="GO:0004725">
    <property type="term" value="F:protein tyrosine phosphatase activity"/>
    <property type="evidence" value="ECO:0007669"/>
    <property type="project" value="InterPro"/>
</dbReference>
<dbReference type="InterPro" id="IPR000387">
    <property type="entry name" value="Tyr_Pase_dom"/>
</dbReference>
<feature type="domain" description="Tyrosine specific protein phosphatases" evidence="3">
    <location>
        <begin position="310"/>
        <end position="361"/>
    </location>
</feature>
<dbReference type="InParanoid" id="A7TBN0"/>
<keyword evidence="5" id="KW-1185">Reference proteome</keyword>
<feature type="compositionally biased region" description="Low complexity" evidence="1">
    <location>
        <begin position="38"/>
        <end position="114"/>
    </location>
</feature>
<feature type="non-terminal residue" evidence="4">
    <location>
        <position position="361"/>
    </location>
</feature>
<evidence type="ECO:0000313" key="4">
    <source>
        <dbReference type="EMBL" id="EDO26576.1"/>
    </source>
</evidence>
<feature type="non-terminal residue" evidence="4">
    <location>
        <position position="1"/>
    </location>
</feature>
<feature type="compositionally biased region" description="Low complexity" evidence="1">
    <location>
        <begin position="1"/>
        <end position="23"/>
    </location>
</feature>
<dbReference type="PROSITE" id="PS50055">
    <property type="entry name" value="TYR_PHOSPHATASE_PTP"/>
    <property type="match status" value="1"/>
</dbReference>
<dbReference type="HOGENOM" id="CLU_768529_0_0_1"/>
<sequence length="361" mass="40704">QQPSRPGQQHQQPFRPEQQPQQPFRSVQPPQQPFRADQQTQQPFHQPGQQPQQSFRPGQQPQQPFRPEQQSQQSSRPGQQCQPQFLPDQQPLQPYRAIQLTQRQQQQESDQQQQERMLKPLVAPTSQLSRVEQYTPTAMNPLQSRPTRADSHSVRQPIDPPQVTYQDYLGGSINRSLTCTPAITTTSQDSRPPSYPETGARVSHSTEQVWPLAPTAPAQQDPRSSAVSDYQTSYSVNLAPTAPAQQDPRSSAVSDYQTSYSVNLAQAQLNQYNYANAQQQQQQQFQEFQREMMMQQQSMIGVPKSPEDLIAFMGEVETCYTETEGEGGKPIILHCSAGVGRTGTFCVIFSAIREFTAHNGI</sequence>
<dbReference type="PANTHER" id="PTHR19134">
    <property type="entry name" value="RECEPTOR-TYPE TYROSINE-PROTEIN PHOSPHATASE"/>
    <property type="match status" value="1"/>
</dbReference>
<feature type="domain" description="Tyrosine-protein phosphatase" evidence="2">
    <location>
        <begin position="122"/>
        <end position="361"/>
    </location>
</feature>